<reference evidence="14" key="1">
    <citation type="journal article" date="2021" name="Proc. Natl. Acad. Sci. U.S.A.">
        <title>Three genomes in the algal genus Volvox reveal the fate of a haploid sex-determining region after a transition to homothallism.</title>
        <authorList>
            <person name="Yamamoto K."/>
            <person name="Hamaji T."/>
            <person name="Kawai-Toyooka H."/>
            <person name="Matsuzaki R."/>
            <person name="Takahashi F."/>
            <person name="Nishimura Y."/>
            <person name="Kawachi M."/>
            <person name="Noguchi H."/>
            <person name="Minakuchi Y."/>
            <person name="Umen J.G."/>
            <person name="Toyoda A."/>
            <person name="Nozaki H."/>
        </authorList>
    </citation>
    <scope>NUCLEOTIDE SEQUENCE</scope>
    <source>
        <strain evidence="14">NIES-3780</strain>
    </source>
</reference>
<proteinExistence type="inferred from homology"/>
<evidence type="ECO:0000256" key="11">
    <source>
        <dbReference type="ARBA" id="ARBA00023136"/>
    </source>
</evidence>
<dbReference type="InterPro" id="IPR000454">
    <property type="entry name" value="ATP_synth_F0_csu"/>
</dbReference>
<feature type="domain" description="V-ATPase proteolipid subunit C-like" evidence="13">
    <location>
        <begin position="120"/>
        <end position="182"/>
    </location>
</feature>
<evidence type="ECO:0000256" key="9">
    <source>
        <dbReference type="ARBA" id="ARBA00023065"/>
    </source>
</evidence>
<dbReference type="Proteomes" id="UP000747399">
    <property type="component" value="Unassembled WGS sequence"/>
</dbReference>
<dbReference type="Gene3D" id="1.20.20.10">
    <property type="entry name" value="F1F0 ATP synthase subunit C"/>
    <property type="match status" value="1"/>
</dbReference>
<dbReference type="PRINTS" id="PR00124">
    <property type="entry name" value="ATPASEC"/>
</dbReference>
<dbReference type="EMBL" id="BNCO01000006">
    <property type="protein sequence ID" value="GIL48698.1"/>
    <property type="molecule type" value="Genomic_DNA"/>
</dbReference>
<keyword evidence="6 12" id="KW-0812">Transmembrane</keyword>
<evidence type="ECO:0000313" key="15">
    <source>
        <dbReference type="Proteomes" id="UP000747399"/>
    </source>
</evidence>
<dbReference type="InterPro" id="IPR002379">
    <property type="entry name" value="ATPase_proteolipid_c-like_dom"/>
</dbReference>
<comment type="subcellular location">
    <subcellularLocation>
        <location evidence="1">Membrane</location>
        <topology evidence="1">Multi-pass membrane protein</topology>
    </subcellularLocation>
    <subcellularLocation>
        <location evidence="2">Mitochondrion</location>
    </subcellularLocation>
</comment>
<keyword evidence="5" id="KW-0138">CF(0)</keyword>
<protein>
    <recommendedName>
        <fullName evidence="13">V-ATPase proteolipid subunit C-like domain-containing protein</fullName>
    </recommendedName>
</protein>
<dbReference type="GO" id="GO:0045259">
    <property type="term" value="C:proton-transporting ATP synthase complex"/>
    <property type="evidence" value="ECO:0007669"/>
    <property type="project" value="UniProtKB-KW"/>
</dbReference>
<feature type="non-terminal residue" evidence="14">
    <location>
        <position position="1"/>
    </location>
</feature>
<evidence type="ECO:0000256" key="3">
    <source>
        <dbReference type="ARBA" id="ARBA00006704"/>
    </source>
</evidence>
<dbReference type="PANTHER" id="PTHR10031:SF0">
    <property type="entry name" value="ATPASE PROTEIN 9"/>
    <property type="match status" value="1"/>
</dbReference>
<evidence type="ECO:0000256" key="1">
    <source>
        <dbReference type="ARBA" id="ARBA00004141"/>
    </source>
</evidence>
<keyword evidence="7 12" id="KW-0375">Hydrogen ion transport</keyword>
<dbReference type="CDD" id="cd18182">
    <property type="entry name" value="ATP-synt_Fo_c_ATP5G3"/>
    <property type="match status" value="1"/>
</dbReference>
<keyword evidence="8 12" id="KW-1133">Transmembrane helix</keyword>
<dbReference type="PROSITE" id="PS00605">
    <property type="entry name" value="ATPASE_C"/>
    <property type="match status" value="1"/>
</dbReference>
<evidence type="ECO:0000256" key="12">
    <source>
        <dbReference type="RuleBase" id="RU004221"/>
    </source>
</evidence>
<dbReference type="InterPro" id="IPR038662">
    <property type="entry name" value="ATP_synth_F0_csu_sf"/>
</dbReference>
<dbReference type="FunFam" id="1.20.20.10:FF:000008">
    <property type="entry name" value="ATPase subunit 9 homolog"/>
    <property type="match status" value="1"/>
</dbReference>
<name>A0A8J4EUP0_9CHLO</name>
<dbReference type="GO" id="GO:0008289">
    <property type="term" value="F:lipid binding"/>
    <property type="evidence" value="ECO:0007669"/>
    <property type="project" value="UniProtKB-KW"/>
</dbReference>
<evidence type="ECO:0000256" key="2">
    <source>
        <dbReference type="ARBA" id="ARBA00004173"/>
    </source>
</evidence>
<comment type="caution">
    <text evidence="14">The sequence shown here is derived from an EMBL/GenBank/DDBJ whole genome shotgun (WGS) entry which is preliminary data.</text>
</comment>
<organism evidence="14 15">
    <name type="scientific">Volvox africanus</name>
    <dbReference type="NCBI Taxonomy" id="51714"/>
    <lineage>
        <taxon>Eukaryota</taxon>
        <taxon>Viridiplantae</taxon>
        <taxon>Chlorophyta</taxon>
        <taxon>core chlorophytes</taxon>
        <taxon>Chlorophyceae</taxon>
        <taxon>CS clade</taxon>
        <taxon>Chlamydomonadales</taxon>
        <taxon>Volvocaceae</taxon>
        <taxon>Volvox</taxon>
    </lineage>
</organism>
<dbReference type="GO" id="GO:0005739">
    <property type="term" value="C:mitochondrion"/>
    <property type="evidence" value="ECO:0007669"/>
    <property type="project" value="UniProtKB-SubCell"/>
</dbReference>
<evidence type="ECO:0000259" key="13">
    <source>
        <dbReference type="Pfam" id="PF00137"/>
    </source>
</evidence>
<dbReference type="AlphaFoldDB" id="A0A8J4EUP0"/>
<sequence length="185" mass="18737">YLLTQVQHIVQPKAETVKMSSQKAVQLSLGAARSLSTGLARLQAASAQGMLVASQGAAQVSEKPVMVVAQAPILGATPSSIASGIRAQAVSPMSLHKQAVLPNSVVQERAMSVLAASKMVGAGCATIALAGVGAGLGVMFGSLINGAARNPNIAKQLVGYALLGFALTESIALFSLLVVFLILFA</sequence>
<feature type="transmembrane region" description="Helical" evidence="12">
    <location>
        <begin position="160"/>
        <end position="184"/>
    </location>
</feature>
<gene>
    <name evidence="14" type="ORF">Vafri_5173</name>
</gene>
<dbReference type="InterPro" id="IPR020537">
    <property type="entry name" value="ATP_synth_F0_csu_DDCD_BS"/>
</dbReference>
<keyword evidence="11 12" id="KW-0472">Membrane</keyword>
<dbReference type="GO" id="GO:0033177">
    <property type="term" value="C:proton-transporting two-sector ATPase complex, proton-transporting domain"/>
    <property type="evidence" value="ECO:0007669"/>
    <property type="project" value="InterPro"/>
</dbReference>
<dbReference type="PANTHER" id="PTHR10031">
    <property type="entry name" value="ATP SYNTHASE LIPID-BINDING PROTEIN, MITOCHONDRIAL"/>
    <property type="match status" value="1"/>
</dbReference>
<keyword evidence="4 12" id="KW-0813">Transport</keyword>
<dbReference type="Pfam" id="PF00137">
    <property type="entry name" value="ATP-synt_C"/>
    <property type="match status" value="1"/>
</dbReference>
<keyword evidence="9 12" id="KW-0406">Ion transport</keyword>
<evidence type="ECO:0000256" key="4">
    <source>
        <dbReference type="ARBA" id="ARBA00022448"/>
    </source>
</evidence>
<feature type="transmembrane region" description="Helical" evidence="12">
    <location>
        <begin position="119"/>
        <end position="140"/>
    </location>
</feature>
<evidence type="ECO:0000256" key="8">
    <source>
        <dbReference type="ARBA" id="ARBA00022989"/>
    </source>
</evidence>
<evidence type="ECO:0000313" key="14">
    <source>
        <dbReference type="EMBL" id="GIL48698.1"/>
    </source>
</evidence>
<dbReference type="GO" id="GO:0015986">
    <property type="term" value="P:proton motive force-driven ATP synthesis"/>
    <property type="evidence" value="ECO:0007669"/>
    <property type="project" value="InterPro"/>
</dbReference>
<dbReference type="SUPFAM" id="SSF81333">
    <property type="entry name" value="F1F0 ATP synthase subunit C"/>
    <property type="match status" value="1"/>
</dbReference>
<accession>A0A8J4EUP0</accession>
<dbReference type="InterPro" id="IPR035921">
    <property type="entry name" value="F/V-ATP_Csub_sf"/>
</dbReference>
<keyword evidence="10 12" id="KW-0446">Lipid-binding</keyword>
<dbReference type="HAMAP" id="MF_01396">
    <property type="entry name" value="ATP_synth_c_bact"/>
    <property type="match status" value="1"/>
</dbReference>
<evidence type="ECO:0000256" key="5">
    <source>
        <dbReference type="ARBA" id="ARBA00022547"/>
    </source>
</evidence>
<evidence type="ECO:0000256" key="10">
    <source>
        <dbReference type="ARBA" id="ARBA00023121"/>
    </source>
</evidence>
<comment type="similarity">
    <text evidence="3 12">Belongs to the ATPase C chain family.</text>
</comment>
<keyword evidence="15" id="KW-1185">Reference proteome</keyword>
<evidence type="ECO:0000256" key="7">
    <source>
        <dbReference type="ARBA" id="ARBA00022781"/>
    </source>
</evidence>
<evidence type="ECO:0000256" key="6">
    <source>
        <dbReference type="ARBA" id="ARBA00022692"/>
    </source>
</evidence>
<dbReference type="GO" id="GO:0015078">
    <property type="term" value="F:proton transmembrane transporter activity"/>
    <property type="evidence" value="ECO:0007669"/>
    <property type="project" value="InterPro"/>
</dbReference>